<dbReference type="EMBL" id="SIRE01000023">
    <property type="protein sequence ID" value="TBL72746.1"/>
    <property type="molecule type" value="Genomic_DNA"/>
</dbReference>
<dbReference type="AlphaFoldDB" id="A0A4Q9DI38"/>
<accession>A0A4Q9DI38</accession>
<evidence type="ECO:0000313" key="2">
    <source>
        <dbReference type="Proteomes" id="UP000293142"/>
    </source>
</evidence>
<reference evidence="1 2" key="1">
    <citation type="submission" date="2019-02" db="EMBL/GenBank/DDBJ databases">
        <title>Paenibacillus sp. nov., isolated from surface-sterilized tissue of Thalictrum simplex L.</title>
        <authorList>
            <person name="Tuo L."/>
        </authorList>
    </citation>
    <scope>NUCLEOTIDE SEQUENCE [LARGE SCALE GENOMIC DNA]</scope>
    <source>
        <strain evidence="1 2">N2SHLJ1</strain>
    </source>
</reference>
<organism evidence="1 2">
    <name type="scientific">Paenibacillus thalictri</name>
    <dbReference type="NCBI Taxonomy" id="2527873"/>
    <lineage>
        <taxon>Bacteria</taxon>
        <taxon>Bacillati</taxon>
        <taxon>Bacillota</taxon>
        <taxon>Bacilli</taxon>
        <taxon>Bacillales</taxon>
        <taxon>Paenibacillaceae</taxon>
        <taxon>Paenibacillus</taxon>
    </lineage>
</organism>
<protein>
    <recommendedName>
        <fullName evidence="3">NYN domain-containing protein</fullName>
    </recommendedName>
</protein>
<name>A0A4Q9DI38_9BACL</name>
<dbReference type="Proteomes" id="UP000293142">
    <property type="component" value="Unassembled WGS sequence"/>
</dbReference>
<proteinExistence type="predicted"/>
<comment type="caution">
    <text evidence="1">The sequence shown here is derived from an EMBL/GenBank/DDBJ whole genome shotgun (WGS) entry which is preliminary data.</text>
</comment>
<gene>
    <name evidence="1" type="ORF">EYB31_28435</name>
</gene>
<dbReference type="OrthoDB" id="2677664at2"/>
<sequence length="182" mass="21185">MRGNERVPFGYEPEKEDHSAKGTLIVYDDFESWEAGDAGHLVSWAIAKRMARVVWYPLHEETVRRMGTGPVRPYYRRLEELQAWVEEAAAGNIRQTVEEWEGKRKKYTPMDTALRFIADKYPAPYFLCVSGKTANLFAGYSSFDEWIRKIRLVIKPSQGSQSLHPKLRQSEHRWELLDGPRP</sequence>
<evidence type="ECO:0008006" key="3">
    <source>
        <dbReference type="Google" id="ProtNLM"/>
    </source>
</evidence>
<evidence type="ECO:0000313" key="1">
    <source>
        <dbReference type="EMBL" id="TBL72746.1"/>
    </source>
</evidence>
<keyword evidence="2" id="KW-1185">Reference proteome</keyword>